<dbReference type="InterPro" id="IPR022742">
    <property type="entry name" value="Hydrolase_4"/>
</dbReference>
<dbReference type="RefSeq" id="WP_307350854.1">
    <property type="nucleotide sequence ID" value="NZ_JAUSVS010000007.1"/>
</dbReference>
<evidence type="ECO:0000313" key="4">
    <source>
        <dbReference type="Proteomes" id="UP001228905"/>
    </source>
</evidence>
<dbReference type="PANTHER" id="PTHR43265:SF1">
    <property type="entry name" value="ESTERASE ESTD"/>
    <property type="match status" value="1"/>
</dbReference>
<keyword evidence="1" id="KW-0378">Hydrolase</keyword>
<name>A0ABU0IU12_9CAUL</name>
<dbReference type="PROSITE" id="PS00708">
    <property type="entry name" value="PRO_ENDOPEP_SER"/>
    <property type="match status" value="1"/>
</dbReference>
<dbReference type="InterPro" id="IPR053145">
    <property type="entry name" value="AB_hydrolase_Est10"/>
</dbReference>
<evidence type="ECO:0000259" key="2">
    <source>
        <dbReference type="Pfam" id="PF12146"/>
    </source>
</evidence>
<accession>A0ABU0IU12</accession>
<dbReference type="SUPFAM" id="SSF53474">
    <property type="entry name" value="alpha/beta-Hydrolases"/>
    <property type="match status" value="1"/>
</dbReference>
<proteinExistence type="predicted"/>
<comment type="caution">
    <text evidence="3">The sequence shown here is derived from an EMBL/GenBank/DDBJ whole genome shotgun (WGS) entry which is preliminary data.</text>
</comment>
<keyword evidence="4" id="KW-1185">Reference proteome</keyword>
<dbReference type="InterPro" id="IPR002471">
    <property type="entry name" value="Pept_S9_AS"/>
</dbReference>
<feature type="domain" description="Serine aminopeptidase S33" evidence="2">
    <location>
        <begin position="184"/>
        <end position="412"/>
    </location>
</feature>
<sequence>MLSLMVVLSAGVAAAQDAVGDWKGTLSVNGRELRLQVHIVKTPAGGLSGTLDSLEQGAKGLQLSGVASDGQALSFDLPAASAHFAGVWNGTAWAGQWSQGGVNLTLALEPGSFAPTPAANRPQTPRPPFPYQVVDVTFDGGGGAKLAGTLTLPQGQGPFPAVVLISGSGPNDRDETLKDHKPFAVIADALTRRGIAVLRYDKRGVGQSTGVYATATSVDFADDATAAAAFLRARPDIAPGRIGLIGHSEGGLIAPMVAARDPKLAFLVLLAGPAISGTEILKLQVRAKAEASGAAPADVERRVAFEARLLGAIAGKDEAAAKAGIDQLLAETPGLDPNVAAASRQLASSAWFRNFVAYDPAPALKALRIPVLALYGDKDFQVPPAANVPVMTAALKGDRDATVTVLPGLNHLFQLADTGLDDEYGQIEETISPAALDRLGAWVVAHAK</sequence>
<dbReference type="InterPro" id="IPR029058">
    <property type="entry name" value="AB_hydrolase_fold"/>
</dbReference>
<evidence type="ECO:0000256" key="1">
    <source>
        <dbReference type="ARBA" id="ARBA00022801"/>
    </source>
</evidence>
<dbReference type="Proteomes" id="UP001228905">
    <property type="component" value="Unassembled WGS sequence"/>
</dbReference>
<protein>
    <submittedName>
        <fullName evidence="3">Pimeloyl-ACP methyl ester carboxylesterase</fullName>
    </submittedName>
</protein>
<evidence type="ECO:0000313" key="3">
    <source>
        <dbReference type="EMBL" id="MDQ0465484.1"/>
    </source>
</evidence>
<organism evidence="3 4">
    <name type="scientific">Caulobacter ginsengisoli</name>
    <dbReference type="NCBI Taxonomy" id="400775"/>
    <lineage>
        <taxon>Bacteria</taxon>
        <taxon>Pseudomonadati</taxon>
        <taxon>Pseudomonadota</taxon>
        <taxon>Alphaproteobacteria</taxon>
        <taxon>Caulobacterales</taxon>
        <taxon>Caulobacteraceae</taxon>
        <taxon>Caulobacter</taxon>
    </lineage>
</organism>
<dbReference type="EMBL" id="JAUSVS010000007">
    <property type="protein sequence ID" value="MDQ0465484.1"/>
    <property type="molecule type" value="Genomic_DNA"/>
</dbReference>
<dbReference type="Gene3D" id="3.40.50.1820">
    <property type="entry name" value="alpha/beta hydrolase"/>
    <property type="match status" value="1"/>
</dbReference>
<reference evidence="3 4" key="1">
    <citation type="submission" date="2023-07" db="EMBL/GenBank/DDBJ databases">
        <title>Genomic Encyclopedia of Type Strains, Phase IV (KMG-IV): sequencing the most valuable type-strain genomes for metagenomic binning, comparative biology and taxonomic classification.</title>
        <authorList>
            <person name="Goeker M."/>
        </authorList>
    </citation>
    <scope>NUCLEOTIDE SEQUENCE [LARGE SCALE GENOMIC DNA]</scope>
    <source>
        <strain evidence="3 4">DSM 18695</strain>
    </source>
</reference>
<gene>
    <name evidence="3" type="ORF">QO010_003273</name>
</gene>
<dbReference type="PANTHER" id="PTHR43265">
    <property type="entry name" value="ESTERASE ESTD"/>
    <property type="match status" value="1"/>
</dbReference>
<dbReference type="Pfam" id="PF12146">
    <property type="entry name" value="Hydrolase_4"/>
    <property type="match status" value="1"/>
</dbReference>